<proteinExistence type="inferred from homology"/>
<feature type="signal peptide" evidence="3">
    <location>
        <begin position="1"/>
        <end position="25"/>
    </location>
</feature>
<keyword evidence="3" id="KW-0732">Signal</keyword>
<dbReference type="PANTHER" id="PTHR33393:SF13">
    <property type="entry name" value="PGA BIOSYNTHESIS PROTEIN CAPA"/>
    <property type="match status" value="1"/>
</dbReference>
<evidence type="ECO:0000313" key="6">
    <source>
        <dbReference type="Proteomes" id="UP000825072"/>
    </source>
</evidence>
<dbReference type="PROSITE" id="PS51257">
    <property type="entry name" value="PROKAR_LIPOPROTEIN"/>
    <property type="match status" value="1"/>
</dbReference>
<comment type="similarity">
    <text evidence="1">Belongs to the CapA family.</text>
</comment>
<evidence type="ECO:0000256" key="2">
    <source>
        <dbReference type="SAM" id="MobiDB-lite"/>
    </source>
</evidence>
<dbReference type="CDD" id="cd07381">
    <property type="entry name" value="MPP_CapA"/>
    <property type="match status" value="1"/>
</dbReference>
<dbReference type="Proteomes" id="UP000825072">
    <property type="component" value="Chromosome 1"/>
</dbReference>
<dbReference type="InterPro" id="IPR019079">
    <property type="entry name" value="Capsule_synth_CapA"/>
</dbReference>
<dbReference type="InterPro" id="IPR052169">
    <property type="entry name" value="CW_Biosynth-Accessory"/>
</dbReference>
<dbReference type="Gene3D" id="3.60.21.10">
    <property type="match status" value="1"/>
</dbReference>
<feature type="region of interest" description="Disordered" evidence="2">
    <location>
        <begin position="34"/>
        <end position="65"/>
    </location>
</feature>
<reference evidence="5" key="1">
    <citation type="submission" date="2021-06" db="EMBL/GenBank/DDBJ databases">
        <title>Genome sequence of Cutibacterium modestum strain KB17-24694.</title>
        <authorList>
            <person name="Dekio I."/>
            <person name="Asahina A."/>
            <person name="Nishida M."/>
        </authorList>
    </citation>
    <scope>NUCLEOTIDE SEQUENCE</scope>
    <source>
        <strain evidence="5">KB17-24694</strain>
    </source>
</reference>
<sequence length="421" mass="44194">MILPRRGWTVAALATGLAASGCATAPPPDDAAVPVPVASSAASKPSFTPSHSTAGKPAASGSTPTTVTFATPLKAATAQPSIHRRVDGSLTVTVSGDLLWHPSTWRTAREDGHGKNDFAPIFGTVAPILRNADVSICHEEVPVAPKGSRYSGYPEFGVPTEIAKAIATVGFDACSTASNHSFDRGFPGLKATLDALDAAHVKYSGTARTQAEAERPVIVTGSNGLKLGLVSGTYGLNGSTPPKSTSWAWSDIEADHLIKRAEAAKKAGADIVIVAAHSGLEYHHEPTQEQVRLARRLTASPAIDMVYCHHSHVVEPWTRMNGKLVMYGLGNFVAQQSSRMPGTNEGVVGRVTFRVRSGKVSTTKAEYIPIFIGSKSDGPIRVHAVDTELKSGMGNQVKLKATQRDVSRAVKLLGIGGVTEA</sequence>
<name>A0AAD1KQ57_9ACTN</name>
<evidence type="ECO:0000256" key="3">
    <source>
        <dbReference type="SAM" id="SignalP"/>
    </source>
</evidence>
<organism evidence="5 6">
    <name type="scientific">Cutibacterium modestum</name>
    <dbReference type="NCBI Taxonomy" id="2559073"/>
    <lineage>
        <taxon>Bacteria</taxon>
        <taxon>Bacillati</taxon>
        <taxon>Actinomycetota</taxon>
        <taxon>Actinomycetes</taxon>
        <taxon>Propionibacteriales</taxon>
        <taxon>Propionibacteriaceae</taxon>
        <taxon>Cutibacterium</taxon>
    </lineage>
</organism>
<dbReference type="AlphaFoldDB" id="A0AAD1KQ57"/>
<evidence type="ECO:0000256" key="1">
    <source>
        <dbReference type="ARBA" id="ARBA00005662"/>
    </source>
</evidence>
<dbReference type="SMART" id="SM00854">
    <property type="entry name" value="PGA_cap"/>
    <property type="match status" value="1"/>
</dbReference>
<dbReference type="Pfam" id="PF09587">
    <property type="entry name" value="PGA_cap"/>
    <property type="match status" value="1"/>
</dbReference>
<feature type="compositionally biased region" description="Low complexity" evidence="2">
    <location>
        <begin position="34"/>
        <end position="46"/>
    </location>
</feature>
<dbReference type="InterPro" id="IPR029052">
    <property type="entry name" value="Metallo-depent_PP-like"/>
</dbReference>
<dbReference type="SUPFAM" id="SSF56300">
    <property type="entry name" value="Metallo-dependent phosphatases"/>
    <property type="match status" value="1"/>
</dbReference>
<protein>
    <submittedName>
        <fullName evidence="5">Poly-gamma-glutamate biosynthesis protein</fullName>
    </submittedName>
</protein>
<accession>A0AAD1KQ57</accession>
<evidence type="ECO:0000313" key="5">
    <source>
        <dbReference type="EMBL" id="BCY25109.1"/>
    </source>
</evidence>
<feature type="domain" description="Capsule synthesis protein CapA" evidence="4">
    <location>
        <begin position="91"/>
        <end position="336"/>
    </location>
</feature>
<dbReference type="PANTHER" id="PTHR33393">
    <property type="entry name" value="POLYGLUTAMINE SYNTHESIS ACCESSORY PROTEIN RV0574C-RELATED"/>
    <property type="match status" value="1"/>
</dbReference>
<dbReference type="EMBL" id="AP024747">
    <property type="protein sequence ID" value="BCY25109.1"/>
    <property type="molecule type" value="Genomic_DNA"/>
</dbReference>
<evidence type="ECO:0000259" key="4">
    <source>
        <dbReference type="SMART" id="SM00854"/>
    </source>
</evidence>
<feature type="chain" id="PRO_5042040640" evidence="3">
    <location>
        <begin position="26"/>
        <end position="421"/>
    </location>
</feature>
<gene>
    <name evidence="5" type="primary">pgsA_1</name>
    <name evidence="5" type="ORF">KB1_10990</name>
</gene>